<keyword evidence="2" id="KW-1185">Reference proteome</keyword>
<name>A0A6I2MNN7_9FLAO</name>
<reference evidence="1 2" key="1">
    <citation type="submission" date="2019-11" db="EMBL/GenBank/DDBJ databases">
        <title>Maribacter lutea sp. nov., a marine bacterium isolated from intertidal sand.</title>
        <authorList>
            <person name="Liu A."/>
        </authorList>
    </citation>
    <scope>NUCLEOTIDE SEQUENCE [LARGE SCALE GENOMIC DNA]</scope>
    <source>
        <strain evidence="1 2">RZ05</strain>
    </source>
</reference>
<dbReference type="AlphaFoldDB" id="A0A6I2MNN7"/>
<comment type="caution">
    <text evidence="1">The sequence shown here is derived from an EMBL/GenBank/DDBJ whole genome shotgun (WGS) entry which is preliminary data.</text>
</comment>
<proteinExistence type="predicted"/>
<dbReference type="OrthoDB" id="9828205at2"/>
<gene>
    <name evidence="1" type="ORF">GJ691_06800</name>
</gene>
<organism evidence="1 2">
    <name type="scientific">Maribacter luteus</name>
    <dbReference type="NCBI Taxonomy" id="2594478"/>
    <lineage>
        <taxon>Bacteria</taxon>
        <taxon>Pseudomonadati</taxon>
        <taxon>Bacteroidota</taxon>
        <taxon>Flavobacteriia</taxon>
        <taxon>Flavobacteriales</taxon>
        <taxon>Flavobacteriaceae</taxon>
        <taxon>Maribacter</taxon>
    </lineage>
</organism>
<sequence>MYSKNWGYQELRNDVENIFSNIFATHKFAITGSTDEVSYVNFKNPFVTLYIGYDDSKMVEFIFKTPTGEEYNIETCCLIKNVPYKTPICEFRDRECILKGLTYIERIISKYSQQELQGIFNYKEEYQLLEDERYYINKEIAFLPIEDPFYQKIKNNYTPGARVELMREKLIQENKYPEKFKTIFYKYLNTKQS</sequence>
<accession>A0A6I2MNN7</accession>
<dbReference type="EMBL" id="WKJH01000004">
    <property type="protein sequence ID" value="MRX63874.1"/>
    <property type="molecule type" value="Genomic_DNA"/>
</dbReference>
<evidence type="ECO:0000313" key="2">
    <source>
        <dbReference type="Proteomes" id="UP000443153"/>
    </source>
</evidence>
<dbReference type="Proteomes" id="UP000443153">
    <property type="component" value="Unassembled WGS sequence"/>
</dbReference>
<dbReference type="RefSeq" id="WP_154365149.1">
    <property type="nucleotide sequence ID" value="NZ_WKJH01000004.1"/>
</dbReference>
<evidence type="ECO:0000313" key="1">
    <source>
        <dbReference type="EMBL" id="MRX63874.1"/>
    </source>
</evidence>
<protein>
    <submittedName>
        <fullName evidence="1">Uncharacterized protein</fullName>
    </submittedName>
</protein>